<dbReference type="AlphaFoldDB" id="A0A915JVA8"/>
<evidence type="ECO:0000313" key="1">
    <source>
        <dbReference type="Proteomes" id="UP000887565"/>
    </source>
</evidence>
<evidence type="ECO:0000313" key="2">
    <source>
        <dbReference type="WBParaSite" id="nRc.2.0.1.t30013-RA"/>
    </source>
</evidence>
<organism evidence="1 2">
    <name type="scientific">Romanomermis culicivorax</name>
    <name type="common">Nematode worm</name>
    <dbReference type="NCBI Taxonomy" id="13658"/>
    <lineage>
        <taxon>Eukaryota</taxon>
        <taxon>Metazoa</taxon>
        <taxon>Ecdysozoa</taxon>
        <taxon>Nematoda</taxon>
        <taxon>Enoplea</taxon>
        <taxon>Dorylaimia</taxon>
        <taxon>Mermithida</taxon>
        <taxon>Mermithoidea</taxon>
        <taxon>Mermithidae</taxon>
        <taxon>Romanomermis</taxon>
    </lineage>
</organism>
<accession>A0A915JVA8</accession>
<reference evidence="2" key="1">
    <citation type="submission" date="2022-11" db="UniProtKB">
        <authorList>
            <consortium name="WormBaseParasite"/>
        </authorList>
    </citation>
    <scope>IDENTIFICATION</scope>
</reference>
<protein>
    <submittedName>
        <fullName evidence="2">Uncharacterized protein</fullName>
    </submittedName>
</protein>
<name>A0A915JVA8_ROMCU</name>
<dbReference type="Proteomes" id="UP000887565">
    <property type="component" value="Unplaced"/>
</dbReference>
<dbReference type="WBParaSite" id="nRc.2.0.1.t30013-RA">
    <property type="protein sequence ID" value="nRc.2.0.1.t30013-RA"/>
    <property type="gene ID" value="nRc.2.0.1.g30013"/>
</dbReference>
<proteinExistence type="predicted"/>
<keyword evidence="1" id="KW-1185">Reference proteome</keyword>
<sequence length="64" mass="6602">MTELSTFEGGTLRFKLILTTDAAAAHAAELLTGPVVTLISPLCVGGIRTKADDGALILEFKNAG</sequence>